<evidence type="ECO:0000259" key="2">
    <source>
        <dbReference type="PROSITE" id="PS50801"/>
    </source>
</evidence>
<dbReference type="SUPFAM" id="SSF52091">
    <property type="entry name" value="SpoIIaa-like"/>
    <property type="match status" value="1"/>
</dbReference>
<reference evidence="3" key="1">
    <citation type="submission" date="2020-05" db="EMBL/GenBank/DDBJ databases">
        <authorList>
            <person name="Chiriac C."/>
            <person name="Salcher M."/>
            <person name="Ghai R."/>
            <person name="Kavagutti S V."/>
        </authorList>
    </citation>
    <scope>NUCLEOTIDE SEQUENCE</scope>
</reference>
<proteinExistence type="inferred from homology"/>
<comment type="similarity">
    <text evidence="1">Belongs to the anti-sigma-factor antagonist family.</text>
</comment>
<dbReference type="CDD" id="cd07043">
    <property type="entry name" value="STAS_anti-anti-sigma_factors"/>
    <property type="match status" value="1"/>
</dbReference>
<dbReference type="InterPro" id="IPR002645">
    <property type="entry name" value="STAS_dom"/>
</dbReference>
<sequence>MKAAATEAVSGSPKLVLDLTETTFVDSTALGVIIGLVKRVRPVGGDVVLVNVDPEIARTLAITGLDELLNVFEHRDPAVAALIDG</sequence>
<feature type="domain" description="STAS" evidence="2">
    <location>
        <begin position="1"/>
        <end position="82"/>
    </location>
</feature>
<evidence type="ECO:0000313" key="3">
    <source>
        <dbReference type="EMBL" id="CAB4868616.1"/>
    </source>
</evidence>
<dbReference type="PANTHER" id="PTHR33495">
    <property type="entry name" value="ANTI-SIGMA FACTOR ANTAGONIST TM_1081-RELATED-RELATED"/>
    <property type="match status" value="1"/>
</dbReference>
<dbReference type="InterPro" id="IPR003658">
    <property type="entry name" value="Anti-sigma_ant"/>
</dbReference>
<gene>
    <name evidence="3" type="ORF">UFOPK3423_00616</name>
</gene>
<dbReference type="InterPro" id="IPR036513">
    <property type="entry name" value="STAS_dom_sf"/>
</dbReference>
<protein>
    <submittedName>
        <fullName evidence="3">Unannotated protein</fullName>
    </submittedName>
</protein>
<organism evidence="3">
    <name type="scientific">freshwater metagenome</name>
    <dbReference type="NCBI Taxonomy" id="449393"/>
    <lineage>
        <taxon>unclassified sequences</taxon>
        <taxon>metagenomes</taxon>
        <taxon>ecological metagenomes</taxon>
    </lineage>
</organism>
<dbReference type="GO" id="GO:0043856">
    <property type="term" value="F:anti-sigma factor antagonist activity"/>
    <property type="evidence" value="ECO:0007669"/>
    <property type="project" value="InterPro"/>
</dbReference>
<dbReference type="PROSITE" id="PS50801">
    <property type="entry name" value="STAS"/>
    <property type="match status" value="1"/>
</dbReference>
<dbReference type="AlphaFoldDB" id="A0A6J7DDP3"/>
<dbReference type="PANTHER" id="PTHR33495:SF2">
    <property type="entry name" value="ANTI-SIGMA FACTOR ANTAGONIST TM_1081-RELATED"/>
    <property type="match status" value="1"/>
</dbReference>
<dbReference type="NCBIfam" id="TIGR00377">
    <property type="entry name" value="ant_ant_sig"/>
    <property type="match status" value="1"/>
</dbReference>
<evidence type="ECO:0000256" key="1">
    <source>
        <dbReference type="ARBA" id="ARBA00009013"/>
    </source>
</evidence>
<dbReference type="Gene3D" id="3.30.750.24">
    <property type="entry name" value="STAS domain"/>
    <property type="match status" value="1"/>
</dbReference>
<dbReference type="EMBL" id="CAFBLQ010000050">
    <property type="protein sequence ID" value="CAB4868616.1"/>
    <property type="molecule type" value="Genomic_DNA"/>
</dbReference>
<name>A0A6J7DDP3_9ZZZZ</name>
<dbReference type="Pfam" id="PF01740">
    <property type="entry name" value="STAS"/>
    <property type="match status" value="1"/>
</dbReference>
<accession>A0A6J7DDP3</accession>